<proteinExistence type="predicted"/>
<dbReference type="Proteomes" id="UP001159428">
    <property type="component" value="Unassembled WGS sequence"/>
</dbReference>
<organism evidence="2 3">
    <name type="scientific">Pocillopora meandrina</name>
    <dbReference type="NCBI Taxonomy" id="46732"/>
    <lineage>
        <taxon>Eukaryota</taxon>
        <taxon>Metazoa</taxon>
        <taxon>Cnidaria</taxon>
        <taxon>Anthozoa</taxon>
        <taxon>Hexacorallia</taxon>
        <taxon>Scleractinia</taxon>
        <taxon>Astrocoeniina</taxon>
        <taxon>Pocilloporidae</taxon>
        <taxon>Pocillopora</taxon>
    </lineage>
</organism>
<sequence>MNDTEVCILKALASKIEDECEKEMFCCFSMRSLAPDNYKKEGNLLVSEFDTIHNKDWTKLEHWSKWWFRVNHLTMFTRAFKEMDDKDWEQGPSTTNPIESLNRQSLQEGDNILHALMENIYLENRLCAVKTAVCKENVTTSYKSSPGKQKAKRKRRRT</sequence>
<evidence type="ECO:0000256" key="1">
    <source>
        <dbReference type="SAM" id="MobiDB-lite"/>
    </source>
</evidence>
<feature type="region of interest" description="Disordered" evidence="1">
    <location>
        <begin position="139"/>
        <end position="158"/>
    </location>
</feature>
<name>A0AAU9W6X6_9CNID</name>
<reference evidence="2 3" key="1">
    <citation type="submission" date="2022-05" db="EMBL/GenBank/DDBJ databases">
        <authorList>
            <consortium name="Genoscope - CEA"/>
            <person name="William W."/>
        </authorList>
    </citation>
    <scope>NUCLEOTIDE SEQUENCE [LARGE SCALE GENOMIC DNA]</scope>
</reference>
<accession>A0AAU9W6X6</accession>
<keyword evidence="3" id="KW-1185">Reference proteome</keyword>
<evidence type="ECO:0000313" key="2">
    <source>
        <dbReference type="EMBL" id="CAH3046774.1"/>
    </source>
</evidence>
<evidence type="ECO:0000313" key="3">
    <source>
        <dbReference type="Proteomes" id="UP001159428"/>
    </source>
</evidence>
<dbReference type="AlphaFoldDB" id="A0AAU9W6X6"/>
<protein>
    <submittedName>
        <fullName evidence="2">Uncharacterized protein</fullName>
    </submittedName>
</protein>
<dbReference type="EMBL" id="CALNXJ010000008">
    <property type="protein sequence ID" value="CAH3046774.1"/>
    <property type="molecule type" value="Genomic_DNA"/>
</dbReference>
<feature type="compositionally biased region" description="Basic residues" evidence="1">
    <location>
        <begin position="149"/>
        <end position="158"/>
    </location>
</feature>
<gene>
    <name evidence="2" type="ORF">PMEA_00033470</name>
</gene>
<comment type="caution">
    <text evidence="2">The sequence shown here is derived from an EMBL/GenBank/DDBJ whole genome shotgun (WGS) entry which is preliminary data.</text>
</comment>